<evidence type="ECO:0000259" key="2">
    <source>
        <dbReference type="PROSITE" id="PS50067"/>
    </source>
</evidence>
<dbReference type="PANTHER" id="PTHR24115:SF1004">
    <property type="entry name" value="KINESIN-LIKE PROTEIN KIF15"/>
    <property type="match status" value="1"/>
</dbReference>
<dbReference type="GO" id="GO:0003777">
    <property type="term" value="F:microtubule motor activity"/>
    <property type="evidence" value="ECO:0007669"/>
    <property type="project" value="InterPro"/>
</dbReference>
<name>A0AA36N2E7_9DINO</name>
<feature type="domain" description="Kinesin motor" evidence="2">
    <location>
        <begin position="1"/>
        <end position="342"/>
    </location>
</feature>
<keyword evidence="1" id="KW-0505">Motor protein</keyword>
<proteinExistence type="inferred from homology"/>
<dbReference type="PROSITE" id="PS50067">
    <property type="entry name" value="KINESIN_MOTOR_2"/>
    <property type="match status" value="1"/>
</dbReference>
<dbReference type="InterPro" id="IPR027640">
    <property type="entry name" value="Kinesin-like_fam"/>
</dbReference>
<dbReference type="GO" id="GO:0007018">
    <property type="term" value="P:microtubule-based movement"/>
    <property type="evidence" value="ECO:0007669"/>
    <property type="project" value="InterPro"/>
</dbReference>
<dbReference type="SUPFAM" id="SSF52540">
    <property type="entry name" value="P-loop containing nucleoside triphosphate hydrolases"/>
    <property type="match status" value="1"/>
</dbReference>
<keyword evidence="1" id="KW-0067">ATP-binding</keyword>
<evidence type="ECO:0000313" key="3">
    <source>
        <dbReference type="EMBL" id="CAJ1392036.1"/>
    </source>
</evidence>
<gene>
    <name evidence="3" type="ORF">EVOR1521_LOCUS17234</name>
</gene>
<dbReference type="EMBL" id="CAUJNA010002247">
    <property type="protein sequence ID" value="CAJ1392036.1"/>
    <property type="molecule type" value="Genomic_DNA"/>
</dbReference>
<dbReference type="Gene3D" id="3.40.850.10">
    <property type="entry name" value="Kinesin motor domain"/>
    <property type="match status" value="1"/>
</dbReference>
<organism evidence="3 4">
    <name type="scientific">Effrenium voratum</name>
    <dbReference type="NCBI Taxonomy" id="2562239"/>
    <lineage>
        <taxon>Eukaryota</taxon>
        <taxon>Sar</taxon>
        <taxon>Alveolata</taxon>
        <taxon>Dinophyceae</taxon>
        <taxon>Suessiales</taxon>
        <taxon>Symbiodiniaceae</taxon>
        <taxon>Effrenium</taxon>
    </lineage>
</organism>
<dbReference type="GO" id="GO:0005871">
    <property type="term" value="C:kinesin complex"/>
    <property type="evidence" value="ECO:0007669"/>
    <property type="project" value="TreeGrafter"/>
</dbReference>
<evidence type="ECO:0000313" key="4">
    <source>
        <dbReference type="Proteomes" id="UP001178507"/>
    </source>
</evidence>
<keyword evidence="1" id="KW-0547">Nucleotide-binding</keyword>
<feature type="binding site" evidence="1">
    <location>
        <begin position="91"/>
        <end position="98"/>
    </location>
    <ligand>
        <name>ATP</name>
        <dbReference type="ChEBI" id="CHEBI:30616"/>
    </ligand>
</feature>
<dbReference type="GO" id="GO:0005874">
    <property type="term" value="C:microtubule"/>
    <property type="evidence" value="ECO:0007669"/>
    <property type="project" value="TreeGrafter"/>
</dbReference>
<dbReference type="InterPro" id="IPR027417">
    <property type="entry name" value="P-loop_NTPase"/>
</dbReference>
<comment type="similarity">
    <text evidence="1">Belongs to the TRAFAC class myosin-kinesin ATPase superfamily. Kinesin family.</text>
</comment>
<accession>A0AA36N2E7</accession>
<dbReference type="GO" id="GO:0016887">
    <property type="term" value="F:ATP hydrolysis activity"/>
    <property type="evidence" value="ECO:0007669"/>
    <property type="project" value="TreeGrafter"/>
</dbReference>
<comment type="caution">
    <text evidence="3">The sequence shown here is derived from an EMBL/GenBank/DDBJ whole genome shotgun (WGS) entry which is preliminary data.</text>
</comment>
<dbReference type="Proteomes" id="UP001178507">
    <property type="component" value="Unassembled WGS sequence"/>
</dbReference>
<reference evidence="3" key="1">
    <citation type="submission" date="2023-08" db="EMBL/GenBank/DDBJ databases">
        <authorList>
            <person name="Chen Y."/>
            <person name="Shah S."/>
            <person name="Dougan E. K."/>
            <person name="Thang M."/>
            <person name="Chan C."/>
        </authorList>
    </citation>
    <scope>NUCLEOTIDE SEQUENCE</scope>
</reference>
<dbReference type="PRINTS" id="PR00380">
    <property type="entry name" value="KINESINHEAVY"/>
</dbReference>
<dbReference type="GO" id="GO:0005524">
    <property type="term" value="F:ATP binding"/>
    <property type="evidence" value="ECO:0007669"/>
    <property type="project" value="UniProtKB-UniRule"/>
</dbReference>
<dbReference type="SMART" id="SM00129">
    <property type="entry name" value="KISc"/>
    <property type="match status" value="1"/>
</dbReference>
<dbReference type="InterPro" id="IPR036961">
    <property type="entry name" value="Kinesin_motor_dom_sf"/>
</dbReference>
<keyword evidence="4" id="KW-1185">Reference proteome</keyword>
<protein>
    <recommendedName>
        <fullName evidence="2">Kinesin motor domain-containing protein</fullName>
    </recommendedName>
</protein>
<dbReference type="InterPro" id="IPR001752">
    <property type="entry name" value="Kinesin_motor_dom"/>
</dbReference>
<dbReference type="Pfam" id="PF00225">
    <property type="entry name" value="Kinesin"/>
    <property type="match status" value="1"/>
</dbReference>
<sequence length="478" mass="51385">MCAPGVPEAEPEQPAVNVLPGASRHRGITVAVPKRGRPGADDTHSFKRLDYVLSADKDQEAVFHELRAMLPSASPGGLAGPPQSACILAYGQTGSGKTHTMHGGPTDQRGLVPRVLFEVFRLAGASGAQVSLSAVEIYNDTAYDLLDGASTSAGEAANEAAGRAFSAGRLPPPPGLNFRLGCQCALDQATSVEVGEMQEAEALLLQASERRSTRSTCFNATSSRSHSLVFVHASRPGDSEPALRLAFVDLAGSERLPAVEAGAVAEESRHINLSLSALGSVIHALRHRANHLPYRACLLTRLLEPFFKASGRVLLCICISPERRHAQETLCSMAFADRASRATLGAESAQEVQRGQALAAVRELHVVLRMVIRDLMPQSIGMRNTTRLPDWIAAEVLAYMPEHGGAMFVCRAWAELCVNHKWWGREFRRSPKLATSVLKFLGSTMEAAGVCKTWWQASGCYRVTMDAGAVKVMEASLR</sequence>
<evidence type="ECO:0000256" key="1">
    <source>
        <dbReference type="PROSITE-ProRule" id="PRU00283"/>
    </source>
</evidence>
<dbReference type="PANTHER" id="PTHR24115">
    <property type="entry name" value="KINESIN-RELATED"/>
    <property type="match status" value="1"/>
</dbReference>
<dbReference type="AlphaFoldDB" id="A0AA36N2E7"/>
<dbReference type="GO" id="GO:0008017">
    <property type="term" value="F:microtubule binding"/>
    <property type="evidence" value="ECO:0007669"/>
    <property type="project" value="InterPro"/>
</dbReference>